<comment type="caution">
    <text evidence="4">The sequence shown here is derived from an EMBL/GenBank/DDBJ whole genome shotgun (WGS) entry which is preliminary data.</text>
</comment>
<dbReference type="AlphaFoldDB" id="A0AAD8R1S0"/>
<dbReference type="Pfam" id="PF24626">
    <property type="entry name" value="SH3_Tf2-1"/>
    <property type="match status" value="1"/>
</dbReference>
<gene>
    <name evidence="4" type="ORF">QYE76_036103</name>
</gene>
<dbReference type="EMBL" id="JAUUTY010000007">
    <property type="protein sequence ID" value="KAK1612430.1"/>
    <property type="molecule type" value="Genomic_DNA"/>
</dbReference>
<feature type="compositionally biased region" description="Basic and acidic residues" evidence="1">
    <location>
        <begin position="369"/>
        <end position="383"/>
    </location>
</feature>
<name>A0AAD8R1S0_LOLMU</name>
<evidence type="ECO:0000259" key="2">
    <source>
        <dbReference type="Pfam" id="PF17921"/>
    </source>
</evidence>
<feature type="domain" description="Tf2-1-like SH3-like" evidence="3">
    <location>
        <begin position="262"/>
        <end position="324"/>
    </location>
</feature>
<dbReference type="Proteomes" id="UP001231189">
    <property type="component" value="Unassembled WGS sequence"/>
</dbReference>
<sequence>MIINEDNEYETGDDVDPNAPEDDDYDTDGEDAYPSDARTIVVSQRALNVLPSASTQRCNLFQTKALVGPDKACKVIIDGGSCRNLASKELCTKLKLKYLPHPHPYYIQWLSDNGEMKVNHMVRVEFAIGPNLATFFRTRYPQDFHHCEESHAGGLMGHFGREKTLLMLADHFYWPKMRRDVDRAVHSTTELCPFEVVYGFKPITPLDLLPLPIHERVNMEASKRADFVRKIHVKTKELIEKKGKSNAARMNKKRKEMLFKPGDMVWVHFRKDRFPKLRKSKLKPRGAGPYKVLAKINDNAYSIDLPVDEFGVSNFFNVADLTPYDGEDLGAYQEETSVARGVEEQLDMKTDVKMAVKLDIELDEKISHGRVREEREACARGEDDVQAGPEPGQTGHQTGQPGPWPGRPVANRPPTG</sequence>
<dbReference type="InterPro" id="IPR056924">
    <property type="entry name" value="SH3_Tf2-1"/>
</dbReference>
<proteinExistence type="predicted"/>
<protein>
    <submittedName>
        <fullName evidence="4">Uncharacterized protein</fullName>
    </submittedName>
</protein>
<evidence type="ECO:0000256" key="1">
    <source>
        <dbReference type="SAM" id="MobiDB-lite"/>
    </source>
</evidence>
<reference evidence="4" key="1">
    <citation type="submission" date="2023-07" db="EMBL/GenBank/DDBJ databases">
        <title>A chromosome-level genome assembly of Lolium multiflorum.</title>
        <authorList>
            <person name="Chen Y."/>
            <person name="Copetti D."/>
            <person name="Kolliker R."/>
            <person name="Studer B."/>
        </authorList>
    </citation>
    <scope>NUCLEOTIDE SEQUENCE</scope>
    <source>
        <strain evidence="4">02402/16</strain>
        <tissue evidence="4">Leaf</tissue>
    </source>
</reference>
<feature type="domain" description="Integrase zinc-binding" evidence="2">
    <location>
        <begin position="148"/>
        <end position="187"/>
    </location>
</feature>
<accession>A0AAD8R1S0</accession>
<dbReference type="PANTHER" id="PTHR35046">
    <property type="entry name" value="ZINC KNUCKLE (CCHC-TYPE) FAMILY PROTEIN"/>
    <property type="match status" value="1"/>
</dbReference>
<dbReference type="InterPro" id="IPR041588">
    <property type="entry name" value="Integrase_H2C2"/>
</dbReference>
<organism evidence="4 5">
    <name type="scientific">Lolium multiflorum</name>
    <name type="common">Italian ryegrass</name>
    <name type="synonym">Lolium perenne subsp. multiflorum</name>
    <dbReference type="NCBI Taxonomy" id="4521"/>
    <lineage>
        <taxon>Eukaryota</taxon>
        <taxon>Viridiplantae</taxon>
        <taxon>Streptophyta</taxon>
        <taxon>Embryophyta</taxon>
        <taxon>Tracheophyta</taxon>
        <taxon>Spermatophyta</taxon>
        <taxon>Magnoliopsida</taxon>
        <taxon>Liliopsida</taxon>
        <taxon>Poales</taxon>
        <taxon>Poaceae</taxon>
        <taxon>BOP clade</taxon>
        <taxon>Pooideae</taxon>
        <taxon>Poodae</taxon>
        <taxon>Poeae</taxon>
        <taxon>Poeae Chloroplast Group 2 (Poeae type)</taxon>
        <taxon>Loliodinae</taxon>
        <taxon>Loliinae</taxon>
        <taxon>Lolium</taxon>
    </lineage>
</organism>
<evidence type="ECO:0000313" key="5">
    <source>
        <dbReference type="Proteomes" id="UP001231189"/>
    </source>
</evidence>
<dbReference type="Gene3D" id="1.10.340.70">
    <property type="match status" value="1"/>
</dbReference>
<evidence type="ECO:0000313" key="4">
    <source>
        <dbReference type="EMBL" id="KAK1612430.1"/>
    </source>
</evidence>
<feature type="region of interest" description="Disordered" evidence="1">
    <location>
        <begin position="369"/>
        <end position="416"/>
    </location>
</feature>
<feature type="compositionally biased region" description="Low complexity" evidence="1">
    <location>
        <begin position="388"/>
        <end position="401"/>
    </location>
</feature>
<dbReference type="PANTHER" id="PTHR35046:SF9">
    <property type="entry name" value="RNA-DIRECTED DNA POLYMERASE"/>
    <property type="match status" value="1"/>
</dbReference>
<feature type="region of interest" description="Disordered" evidence="1">
    <location>
        <begin position="1"/>
        <end position="33"/>
    </location>
</feature>
<evidence type="ECO:0000259" key="3">
    <source>
        <dbReference type="Pfam" id="PF24626"/>
    </source>
</evidence>
<keyword evidence="5" id="KW-1185">Reference proteome</keyword>
<dbReference type="Pfam" id="PF17921">
    <property type="entry name" value="Integrase_H2C2"/>
    <property type="match status" value="1"/>
</dbReference>